<comment type="similarity">
    <text evidence="1">Belongs to the bacterial ring-hydroxylating dioxygenase alpha subunit family.</text>
</comment>
<gene>
    <name evidence="8" type="ORF">DD666_06025</name>
</gene>
<keyword evidence="6" id="KW-0411">Iron-sulfur</keyword>
<dbReference type="InterPro" id="IPR036922">
    <property type="entry name" value="Rieske_2Fe-2S_sf"/>
</dbReference>
<dbReference type="InterPro" id="IPR015879">
    <property type="entry name" value="Ring_hydroxy_dOase_asu_C_dom"/>
</dbReference>
<dbReference type="SUPFAM" id="SSF55961">
    <property type="entry name" value="Bet v1-like"/>
    <property type="match status" value="1"/>
</dbReference>
<dbReference type="SUPFAM" id="SSF50022">
    <property type="entry name" value="ISP domain"/>
    <property type="match status" value="1"/>
</dbReference>
<evidence type="ECO:0000256" key="2">
    <source>
        <dbReference type="ARBA" id="ARBA00022714"/>
    </source>
</evidence>
<evidence type="ECO:0000313" key="9">
    <source>
        <dbReference type="Proteomes" id="UP000264036"/>
    </source>
</evidence>
<organism evidence="8 9">
    <name type="scientific">Advenella kashmirensis</name>
    <dbReference type="NCBI Taxonomy" id="310575"/>
    <lineage>
        <taxon>Bacteria</taxon>
        <taxon>Pseudomonadati</taxon>
        <taxon>Pseudomonadota</taxon>
        <taxon>Betaproteobacteria</taxon>
        <taxon>Burkholderiales</taxon>
        <taxon>Alcaligenaceae</taxon>
    </lineage>
</organism>
<keyword evidence="3" id="KW-0479">Metal-binding</keyword>
<keyword evidence="4" id="KW-0560">Oxidoreductase</keyword>
<dbReference type="PRINTS" id="PR00090">
    <property type="entry name" value="RNGDIOXGNASE"/>
</dbReference>
<evidence type="ECO:0000256" key="6">
    <source>
        <dbReference type="ARBA" id="ARBA00023014"/>
    </source>
</evidence>
<name>A0A356LDW5_9BURK</name>
<dbReference type="Gene3D" id="2.102.10.10">
    <property type="entry name" value="Rieske [2Fe-2S] iron-sulphur domain"/>
    <property type="match status" value="1"/>
</dbReference>
<dbReference type="PANTHER" id="PTHR43756:SF1">
    <property type="entry name" value="3-PHENYLPROPIONATE_CINNAMIC ACID DIOXYGENASE SUBUNIT ALPHA"/>
    <property type="match status" value="1"/>
</dbReference>
<dbReference type="PANTHER" id="PTHR43756">
    <property type="entry name" value="CHOLINE MONOOXYGENASE, CHLOROPLASTIC"/>
    <property type="match status" value="1"/>
</dbReference>
<dbReference type="AlphaFoldDB" id="A0A356LDW5"/>
<evidence type="ECO:0000256" key="4">
    <source>
        <dbReference type="ARBA" id="ARBA00023002"/>
    </source>
</evidence>
<protein>
    <submittedName>
        <fullName evidence="8">Oxidoreductase</fullName>
    </submittedName>
</protein>
<proteinExistence type="inferred from homology"/>
<dbReference type="CDD" id="cd08879">
    <property type="entry name" value="RHO_alpha_C_AntDO-like"/>
    <property type="match status" value="1"/>
</dbReference>
<dbReference type="Proteomes" id="UP000264036">
    <property type="component" value="Unassembled WGS sequence"/>
</dbReference>
<dbReference type="Pfam" id="PF00848">
    <property type="entry name" value="Ring_hydroxyl_A"/>
    <property type="match status" value="1"/>
</dbReference>
<feature type="domain" description="Rieske" evidence="7">
    <location>
        <begin position="49"/>
        <end position="129"/>
    </location>
</feature>
<keyword evidence="2" id="KW-0001">2Fe-2S</keyword>
<dbReference type="Gene3D" id="3.90.380.10">
    <property type="entry name" value="Naphthalene 1,2-dioxygenase Alpha Subunit, Chain A, domain 1"/>
    <property type="match status" value="1"/>
</dbReference>
<evidence type="ECO:0000313" key="8">
    <source>
        <dbReference type="EMBL" id="HBP28958.1"/>
    </source>
</evidence>
<keyword evidence="5" id="KW-0408">Iron</keyword>
<dbReference type="InterPro" id="IPR017941">
    <property type="entry name" value="Rieske_2Fe-2S"/>
</dbReference>
<reference evidence="8 9" key="1">
    <citation type="journal article" date="2018" name="Nat. Biotechnol.">
        <title>A standardized bacterial taxonomy based on genome phylogeny substantially revises the tree of life.</title>
        <authorList>
            <person name="Parks D.H."/>
            <person name="Chuvochina M."/>
            <person name="Waite D.W."/>
            <person name="Rinke C."/>
            <person name="Skarshewski A."/>
            <person name="Chaumeil P.A."/>
            <person name="Hugenholtz P."/>
        </authorList>
    </citation>
    <scope>NUCLEOTIDE SEQUENCE [LARGE SCALE GENOMIC DNA]</scope>
    <source>
        <strain evidence="8">UBA10707</strain>
    </source>
</reference>
<sequence length="450" mass="51399">MSVRKCANHYKMNPEAVQALVREREVHRDLYIDEEIFDLEMEHLFSSTWIFVGHESQIPQVGDYYTTTVGDEPVVMVRHTDKTIKVLYNRCPHRGVKVAGDVTGNTGKFFRCPYHAWTFRTDGKILAIPLKSGYENVGFDTCDAAKGMVAIENVHDYRGFIFCRLSTEGVSFEAFFGESLSTIDNMIDRSPEGKLQVEGGIFRYVHNCNWKMLVDNQTDTCHPMVAHESSAGTAVHVWKEAPEGTPKPMSVELFAPFMSSYEFFDNMGIRVWENGHGHTGVSDSIHAAYSDISGYWDAMVEAYGQERAAQILGDVRHNTVYFPNILVKGPIQTLRLFKPLSAATTMVESWTFRLVGAPDLLFERSLMYNRLINAPTSVVGHDDLEMYERSQQVLHARSHEWVNFARLYESTEAAQRNVVTRGTSEWQMRNQYRAWLRFIQPMHNVGVVHD</sequence>
<dbReference type="PROSITE" id="PS51296">
    <property type="entry name" value="RIESKE"/>
    <property type="match status" value="1"/>
</dbReference>
<dbReference type="Pfam" id="PF00355">
    <property type="entry name" value="Rieske"/>
    <property type="match status" value="1"/>
</dbReference>
<accession>A0A356LDW5</accession>
<dbReference type="GO" id="GO:0051537">
    <property type="term" value="F:2 iron, 2 sulfur cluster binding"/>
    <property type="evidence" value="ECO:0007669"/>
    <property type="project" value="UniProtKB-KW"/>
</dbReference>
<dbReference type="EMBL" id="DOEK01000009">
    <property type="protein sequence ID" value="HBP28958.1"/>
    <property type="molecule type" value="Genomic_DNA"/>
</dbReference>
<evidence type="ECO:0000259" key="7">
    <source>
        <dbReference type="PROSITE" id="PS51296"/>
    </source>
</evidence>
<comment type="caution">
    <text evidence="8">The sequence shown here is derived from an EMBL/GenBank/DDBJ whole genome shotgun (WGS) entry which is preliminary data.</text>
</comment>
<dbReference type="GO" id="GO:0005506">
    <property type="term" value="F:iron ion binding"/>
    <property type="evidence" value="ECO:0007669"/>
    <property type="project" value="InterPro"/>
</dbReference>
<dbReference type="InterPro" id="IPR001663">
    <property type="entry name" value="Rng_hydr_dOase-A"/>
</dbReference>
<evidence type="ECO:0000256" key="1">
    <source>
        <dbReference type="ARBA" id="ARBA00008751"/>
    </source>
</evidence>
<evidence type="ECO:0000256" key="5">
    <source>
        <dbReference type="ARBA" id="ARBA00023004"/>
    </source>
</evidence>
<dbReference type="GO" id="GO:0016491">
    <property type="term" value="F:oxidoreductase activity"/>
    <property type="evidence" value="ECO:0007669"/>
    <property type="project" value="UniProtKB-KW"/>
</dbReference>
<evidence type="ECO:0000256" key="3">
    <source>
        <dbReference type="ARBA" id="ARBA00022723"/>
    </source>
</evidence>